<dbReference type="PANTHER" id="PTHR33525">
    <property type="match status" value="1"/>
</dbReference>
<dbReference type="InterPro" id="IPR035919">
    <property type="entry name" value="EAL_sf"/>
</dbReference>
<dbReference type="InterPro" id="IPR014408">
    <property type="entry name" value="dGMP_Pdiesterase_EAL/HD-GYP"/>
</dbReference>
<comment type="caution">
    <text evidence="3">The sequence shown here is derived from an EMBL/GenBank/DDBJ whole genome shotgun (WGS) entry which is preliminary data.</text>
</comment>
<sequence>MTEIYFARQPIYNRDLEIAGYELFYRQAADADSADFLDAEIATSQVVLNTVGELGLEQVVGSHKAFINVARDFVVSGYLEMFASPQLVFEVAGSLVVDQQLLEVLQQLHERGYRFVLDDYRDDEANQALLTIVDYVKIDMLVTPQDEVQRMVELLRQRSIVLMAERIETQEVQEFCQALGFDYFQGYHFSQPKVLKFHGVRANQLSVLQLVSKLYQPDIDLEAIEALIRQDVSLSYKLLRYINSAYFNLPHRIDSIQRAIVLLGTRNVRAWATLVSLANIDNHRSDLITIALERAKMCELLAAAMGIKQKESGYTVGLLSVLDAMTQAPMANVLATLPLDEDINEALLRHEGPLGRILACTLAYERCDWEGLDTLGLEMNQINDAYMTALAEAYRISCELLKS</sequence>
<keyword evidence="4" id="KW-1185">Reference proteome</keyword>
<dbReference type="PIRSF" id="PIRSF003180">
    <property type="entry name" value="DiGMPpdiest_YuxH"/>
    <property type="match status" value="1"/>
</dbReference>
<dbReference type="OrthoDB" id="9804751at2"/>
<name>W6M0Z8_9GAMM</name>
<dbReference type="Gene3D" id="3.20.20.450">
    <property type="entry name" value="EAL domain"/>
    <property type="match status" value="1"/>
</dbReference>
<dbReference type="STRING" id="1400863.BN873_100074"/>
<dbReference type="Proteomes" id="UP000035760">
    <property type="component" value="Unassembled WGS sequence"/>
</dbReference>
<reference evidence="3" key="2">
    <citation type="submission" date="2014-03" db="EMBL/GenBank/DDBJ databases">
        <title>Candidatus Competibacter-lineage genomes retrieved from metagenomes reveal functional metabolic diversity.</title>
        <authorList>
            <person name="McIlroy S.J."/>
            <person name="Albertsen M."/>
            <person name="Andresen E.K."/>
            <person name="Saunders A.M."/>
            <person name="Kristiansen R."/>
            <person name="Stokholm-Bjerregaard M."/>
            <person name="Nielsen K.L."/>
            <person name="Nielsen P.H."/>
        </authorList>
    </citation>
    <scope>NUCLEOTIDE SEQUENCE</scope>
    <source>
        <strain evidence="3">Run_A_D11</strain>
    </source>
</reference>
<feature type="domain" description="HDOD" evidence="2">
    <location>
        <begin position="200"/>
        <end position="385"/>
    </location>
</feature>
<evidence type="ECO:0000313" key="4">
    <source>
        <dbReference type="Proteomes" id="UP000035760"/>
    </source>
</evidence>
<dbReference type="SMART" id="SM00052">
    <property type="entry name" value="EAL"/>
    <property type="match status" value="1"/>
</dbReference>
<evidence type="ECO:0000259" key="1">
    <source>
        <dbReference type="PROSITE" id="PS50883"/>
    </source>
</evidence>
<accession>W6M0Z8</accession>
<evidence type="ECO:0000313" key="3">
    <source>
        <dbReference type="EMBL" id="CDI01062.1"/>
    </source>
</evidence>
<dbReference type="SUPFAM" id="SSF109604">
    <property type="entry name" value="HD-domain/PDEase-like"/>
    <property type="match status" value="1"/>
</dbReference>
<dbReference type="SUPFAM" id="SSF141868">
    <property type="entry name" value="EAL domain-like"/>
    <property type="match status" value="1"/>
</dbReference>
<dbReference type="Gene3D" id="1.10.3210.10">
    <property type="entry name" value="Hypothetical protein af1432"/>
    <property type="match status" value="1"/>
</dbReference>
<feature type="domain" description="EAL" evidence="1">
    <location>
        <begin position="1"/>
        <end position="206"/>
    </location>
</feature>
<reference evidence="3" key="1">
    <citation type="submission" date="2013-07" db="EMBL/GenBank/DDBJ databases">
        <authorList>
            <person name="McIlroy S."/>
        </authorList>
    </citation>
    <scope>NUCLEOTIDE SEQUENCE [LARGE SCALE GENOMIC DNA]</scope>
    <source>
        <strain evidence="3">Run_A_D11</strain>
    </source>
</reference>
<dbReference type="AlphaFoldDB" id="W6M0Z8"/>
<proteinExistence type="predicted"/>
<protein>
    <submittedName>
        <fullName evidence="3">Diguanylate phosphodiesterase</fullName>
    </submittedName>
</protein>
<dbReference type="RefSeq" id="WP_048670193.1">
    <property type="nucleotide sequence ID" value="NZ_CBTJ020000002.1"/>
</dbReference>
<dbReference type="PROSITE" id="PS51833">
    <property type="entry name" value="HDOD"/>
    <property type="match status" value="1"/>
</dbReference>
<gene>
    <name evidence="3" type="ORF">BN873_100074</name>
</gene>
<dbReference type="InterPro" id="IPR052340">
    <property type="entry name" value="RNase_Y/CdgJ"/>
</dbReference>
<dbReference type="EMBL" id="CBTJ020000002">
    <property type="protein sequence ID" value="CDI01062.1"/>
    <property type="molecule type" value="Genomic_DNA"/>
</dbReference>
<dbReference type="PROSITE" id="PS50883">
    <property type="entry name" value="EAL"/>
    <property type="match status" value="1"/>
</dbReference>
<dbReference type="Pfam" id="PF08668">
    <property type="entry name" value="HDOD"/>
    <property type="match status" value="1"/>
</dbReference>
<organism evidence="3 4">
    <name type="scientific">Candidatus Competibacter denitrificans Run_A_D11</name>
    <dbReference type="NCBI Taxonomy" id="1400863"/>
    <lineage>
        <taxon>Bacteria</taxon>
        <taxon>Pseudomonadati</taxon>
        <taxon>Pseudomonadota</taxon>
        <taxon>Gammaproteobacteria</taxon>
        <taxon>Candidatus Competibacteraceae</taxon>
        <taxon>Candidatus Competibacter</taxon>
    </lineage>
</organism>
<dbReference type="InterPro" id="IPR001633">
    <property type="entry name" value="EAL_dom"/>
</dbReference>
<dbReference type="InterPro" id="IPR013976">
    <property type="entry name" value="HDOD"/>
</dbReference>
<dbReference type="Pfam" id="PF00563">
    <property type="entry name" value="EAL"/>
    <property type="match status" value="1"/>
</dbReference>
<evidence type="ECO:0000259" key="2">
    <source>
        <dbReference type="PROSITE" id="PS51833"/>
    </source>
</evidence>
<dbReference type="PANTHER" id="PTHR33525:SF4">
    <property type="entry name" value="CYCLIC DI-GMP PHOSPHODIESTERASE CDGJ"/>
    <property type="match status" value="1"/>
</dbReference>